<organism evidence="4 5">
    <name type="scientific">Solemya velum gill symbiont</name>
    <dbReference type="NCBI Taxonomy" id="2340"/>
    <lineage>
        <taxon>Bacteria</taxon>
        <taxon>Pseudomonadati</taxon>
        <taxon>Pseudomonadota</taxon>
        <taxon>Gammaproteobacteria</taxon>
        <taxon>sulfur-oxidizing symbionts</taxon>
    </lineage>
</organism>
<dbReference type="PANTHER" id="PTHR33540:SF1">
    <property type="entry name" value="N-ACETYLMURAMATE_N-ACETYLGLUCOSAMINE KINASE"/>
    <property type="match status" value="1"/>
</dbReference>
<evidence type="ECO:0000256" key="2">
    <source>
        <dbReference type="ARBA" id="ARBA00022840"/>
    </source>
</evidence>
<dbReference type="PANTHER" id="PTHR33540">
    <property type="entry name" value="TRNA THREONYLCARBAMOYLADENOSINE BIOSYNTHESIS PROTEIN TSAE"/>
    <property type="match status" value="1"/>
</dbReference>
<keyword evidence="4" id="KW-0808">Transferase</keyword>
<keyword evidence="2" id="KW-0067">ATP-binding</keyword>
<comment type="caution">
    <text evidence="4">The sequence shown here is derived from an EMBL/GenBank/DDBJ whole genome shotgun (WGS) entry which is preliminary data.</text>
</comment>
<feature type="domain" description="Aminoglycoside phosphotransferase" evidence="3">
    <location>
        <begin position="23"/>
        <end position="243"/>
    </location>
</feature>
<dbReference type="Gene3D" id="3.90.1200.10">
    <property type="match status" value="1"/>
</dbReference>
<dbReference type="RefSeq" id="WP_078452695.1">
    <property type="nucleotide sequence ID" value="NZ_MPNX01000004.1"/>
</dbReference>
<dbReference type="Proteomes" id="UP000190962">
    <property type="component" value="Unassembled WGS sequence"/>
</dbReference>
<evidence type="ECO:0000313" key="4">
    <source>
        <dbReference type="EMBL" id="OOY35445.1"/>
    </source>
</evidence>
<accession>A0A1T2D8R2</accession>
<sequence>MPQRIEAIRNWLDAQWKTQGTDIAQVSGDASFRRYFRAVGPDGTPWVVMDAPPEKEDCGPFIDIEKRLSAAGLHVPRIVAHEAEQGFLLLEDLGDVQYLEELNEESAPRLYGEALSALVTMQASTSTDGLPLYEANLLRFEMELFRDWLCREHLDLKLGEQEHDMLDEAFHQLTMNALEQPQVFVHRDYHSRNLMVSHPPLPGIIDFQDAVVGPITYDLVSLLKDAYIRWPLQQVDDWAMGYAEMAVQSGLMPASDKEKFQRWFDLMGLQRHIKVAGIFARLYRRDGKAGYLDDIPLVLDYILEMEPKYEMIEPLCKLIREDVIPGLQAAD</sequence>
<keyword evidence="1" id="KW-0547">Nucleotide-binding</keyword>
<dbReference type="InterPro" id="IPR002575">
    <property type="entry name" value="Aminoglycoside_PTrfase"/>
</dbReference>
<dbReference type="GeneID" id="86991312"/>
<protein>
    <submittedName>
        <fullName evidence="4">Aminoglycoside phosphotransferase</fullName>
    </submittedName>
</protein>
<evidence type="ECO:0000259" key="3">
    <source>
        <dbReference type="Pfam" id="PF01636"/>
    </source>
</evidence>
<dbReference type="EMBL" id="MPNX01000004">
    <property type="protein sequence ID" value="OOY35445.1"/>
    <property type="molecule type" value="Genomic_DNA"/>
</dbReference>
<reference evidence="4 5" key="1">
    <citation type="submission" date="2016-11" db="EMBL/GenBank/DDBJ databases">
        <title>Mixed transmission modes and dynamic genome evolution in an obligate animal-bacterial symbiosis.</title>
        <authorList>
            <person name="Russell S.L."/>
            <person name="Corbett-Detig R.B."/>
            <person name="Cavanaugh C.M."/>
        </authorList>
    </citation>
    <scope>NUCLEOTIDE SEQUENCE [LARGE SCALE GENOMIC DNA]</scope>
    <source>
        <strain evidence="4">MA-KB16</strain>
    </source>
</reference>
<dbReference type="AlphaFoldDB" id="A0A1T2D8R2"/>
<dbReference type="GO" id="GO:0016740">
    <property type="term" value="F:transferase activity"/>
    <property type="evidence" value="ECO:0007669"/>
    <property type="project" value="UniProtKB-KW"/>
</dbReference>
<name>A0A1T2D8R2_SOVGS</name>
<dbReference type="SUPFAM" id="SSF56112">
    <property type="entry name" value="Protein kinase-like (PK-like)"/>
    <property type="match status" value="1"/>
</dbReference>
<dbReference type="Pfam" id="PF01636">
    <property type="entry name" value="APH"/>
    <property type="match status" value="1"/>
</dbReference>
<gene>
    <name evidence="4" type="ORF">BOV88_04120</name>
</gene>
<dbReference type="GO" id="GO:0005524">
    <property type="term" value="F:ATP binding"/>
    <property type="evidence" value="ECO:0007669"/>
    <property type="project" value="UniProtKB-KW"/>
</dbReference>
<dbReference type="InterPro" id="IPR011009">
    <property type="entry name" value="Kinase-like_dom_sf"/>
</dbReference>
<evidence type="ECO:0000313" key="5">
    <source>
        <dbReference type="Proteomes" id="UP000190962"/>
    </source>
</evidence>
<dbReference type="Gene3D" id="3.30.200.20">
    <property type="entry name" value="Phosphorylase Kinase, domain 1"/>
    <property type="match status" value="1"/>
</dbReference>
<proteinExistence type="predicted"/>
<evidence type="ECO:0000256" key="1">
    <source>
        <dbReference type="ARBA" id="ARBA00022741"/>
    </source>
</evidence>